<gene>
    <name evidence="1" type="ORF">DM868_06100</name>
</gene>
<dbReference type="Pfam" id="PF11213">
    <property type="entry name" value="DUF3006"/>
    <property type="match status" value="1"/>
</dbReference>
<keyword evidence="2" id="KW-1185">Reference proteome</keyword>
<accession>A0A4V6XUN1</accession>
<protein>
    <submittedName>
        <fullName evidence="1">DUF3006 family protein</fullName>
    </submittedName>
</protein>
<evidence type="ECO:0000313" key="2">
    <source>
        <dbReference type="Proteomes" id="UP000308037"/>
    </source>
</evidence>
<proteinExistence type="predicted"/>
<reference evidence="1 2" key="1">
    <citation type="submission" date="2019-04" db="EMBL/GenBank/DDBJ databases">
        <title>Natronomonas sp. F20-122 a newhaloarchaeon isolated from a saline saltern of Isla Bacuta, Huelva, Spain.</title>
        <authorList>
            <person name="Duran-Viseras A."/>
            <person name="Sanchez-Porro C."/>
            <person name="Ventosa A."/>
        </authorList>
    </citation>
    <scope>NUCLEOTIDE SEQUENCE [LARGE SCALE GENOMIC DNA]</scope>
    <source>
        <strain evidence="1 2">F20-122</strain>
    </source>
</reference>
<organism evidence="1 2">
    <name type="scientific">Natronomonas salsuginis</name>
    <dbReference type="NCBI Taxonomy" id="2217661"/>
    <lineage>
        <taxon>Archaea</taxon>
        <taxon>Methanobacteriati</taxon>
        <taxon>Methanobacteriota</taxon>
        <taxon>Stenosarchaea group</taxon>
        <taxon>Halobacteria</taxon>
        <taxon>Halobacteriales</taxon>
        <taxon>Natronomonadaceae</taxon>
        <taxon>Natronomonas</taxon>
    </lineage>
</organism>
<dbReference type="EMBL" id="QKNX01000002">
    <property type="protein sequence ID" value="TKR26063.1"/>
    <property type="molecule type" value="Genomic_DNA"/>
</dbReference>
<comment type="caution">
    <text evidence="1">The sequence shown here is derived from an EMBL/GenBank/DDBJ whole genome shotgun (WGS) entry which is preliminary data.</text>
</comment>
<dbReference type="AlphaFoldDB" id="A0A4V6XUN1"/>
<dbReference type="OrthoDB" id="299121at2157"/>
<name>A0A4V6XUN1_9EURY</name>
<dbReference type="RefSeq" id="WP_137275981.1">
    <property type="nucleotide sequence ID" value="NZ_QKNX01000002.1"/>
</dbReference>
<sequence length="95" mass="11047">MRLDGEYAATVDRVVEGIAIFLIEGDEQPLDERHVPVGELSIDVSEGDRFRLEFDDGALVGIESRPEEAADRRKRFRERFERLSRRLDDEDADRR</sequence>
<dbReference type="InterPro" id="IPR021377">
    <property type="entry name" value="DUF3006"/>
</dbReference>
<evidence type="ECO:0000313" key="1">
    <source>
        <dbReference type="EMBL" id="TKR26063.1"/>
    </source>
</evidence>
<dbReference type="Proteomes" id="UP000308037">
    <property type="component" value="Unassembled WGS sequence"/>
</dbReference>